<dbReference type="Gene3D" id="3.40.50.150">
    <property type="entry name" value="Vaccinia Virus protein VP39"/>
    <property type="match status" value="1"/>
</dbReference>
<feature type="non-terminal residue" evidence="2">
    <location>
        <position position="1"/>
    </location>
</feature>
<dbReference type="EMBL" id="BART01035094">
    <property type="protein sequence ID" value="GAH10900.1"/>
    <property type="molecule type" value="Genomic_DNA"/>
</dbReference>
<name>X1DRL6_9ZZZZ</name>
<feature type="non-terminal residue" evidence="2">
    <location>
        <position position="197"/>
    </location>
</feature>
<dbReference type="GO" id="GO:0008757">
    <property type="term" value="F:S-adenosylmethionine-dependent methyltransferase activity"/>
    <property type="evidence" value="ECO:0007669"/>
    <property type="project" value="InterPro"/>
</dbReference>
<dbReference type="InterPro" id="IPR029063">
    <property type="entry name" value="SAM-dependent_MTases_sf"/>
</dbReference>
<reference evidence="2" key="1">
    <citation type="journal article" date="2014" name="Front. Microbiol.">
        <title>High frequency of phylogenetically diverse reductive dehalogenase-homologous genes in deep subseafloor sedimentary metagenomes.</title>
        <authorList>
            <person name="Kawai M."/>
            <person name="Futagami T."/>
            <person name="Toyoda A."/>
            <person name="Takaki Y."/>
            <person name="Nishi S."/>
            <person name="Hori S."/>
            <person name="Arai W."/>
            <person name="Tsubouchi T."/>
            <person name="Morono Y."/>
            <person name="Uchiyama I."/>
            <person name="Ito T."/>
            <person name="Fujiyama A."/>
            <person name="Inagaki F."/>
            <person name="Takami H."/>
        </authorList>
    </citation>
    <scope>NUCLEOTIDE SEQUENCE</scope>
    <source>
        <strain evidence="2">Expedition CK06-06</strain>
    </source>
</reference>
<accession>X1DRL6</accession>
<evidence type="ECO:0000313" key="2">
    <source>
        <dbReference type="EMBL" id="GAH10900.1"/>
    </source>
</evidence>
<sequence>DNPEWNDELICMLFGGQNYEGGDWVFNAHHCGFSPDYAIKLFNEAGFETEVRLHPDCKTDMVIVATRPLLDRFTWAKKEVDKLIRDNPGAKIVDIGCYSCPITYKMKNCTWLDLFSYGEIAEAMRREGRTPMVPGKFWQAPADNLSFENKRFDIALLSEILEHVDDPVKVLKETKRVAKCVVITVPDEYSWSLDHKP</sequence>
<dbReference type="InterPro" id="IPR013216">
    <property type="entry name" value="Methyltransf_11"/>
</dbReference>
<comment type="caution">
    <text evidence="2">The sequence shown here is derived from an EMBL/GenBank/DDBJ whole genome shotgun (WGS) entry which is preliminary data.</text>
</comment>
<dbReference type="AlphaFoldDB" id="X1DRL6"/>
<feature type="domain" description="Methyltransferase type 11" evidence="1">
    <location>
        <begin position="94"/>
        <end position="179"/>
    </location>
</feature>
<evidence type="ECO:0000259" key="1">
    <source>
        <dbReference type="Pfam" id="PF08241"/>
    </source>
</evidence>
<dbReference type="Pfam" id="PF08241">
    <property type="entry name" value="Methyltransf_11"/>
    <property type="match status" value="1"/>
</dbReference>
<protein>
    <recommendedName>
        <fullName evidence="1">Methyltransferase type 11 domain-containing protein</fullName>
    </recommendedName>
</protein>
<proteinExistence type="predicted"/>
<dbReference type="SUPFAM" id="SSF53335">
    <property type="entry name" value="S-adenosyl-L-methionine-dependent methyltransferases"/>
    <property type="match status" value="1"/>
</dbReference>
<organism evidence="2">
    <name type="scientific">marine sediment metagenome</name>
    <dbReference type="NCBI Taxonomy" id="412755"/>
    <lineage>
        <taxon>unclassified sequences</taxon>
        <taxon>metagenomes</taxon>
        <taxon>ecological metagenomes</taxon>
    </lineage>
</organism>
<gene>
    <name evidence="2" type="ORF">S01H4_59747</name>
</gene>